<dbReference type="InterPro" id="IPR032675">
    <property type="entry name" value="LRR_dom_sf"/>
</dbReference>
<dbReference type="Proteomes" id="UP001215598">
    <property type="component" value="Unassembled WGS sequence"/>
</dbReference>
<dbReference type="Gene3D" id="3.80.10.10">
    <property type="entry name" value="Ribonuclease Inhibitor"/>
    <property type="match status" value="1"/>
</dbReference>
<protein>
    <submittedName>
        <fullName evidence="1">Uncharacterized protein</fullName>
    </submittedName>
</protein>
<gene>
    <name evidence="1" type="ORF">B0H16DRAFT_1538474</name>
</gene>
<comment type="caution">
    <text evidence="1">The sequence shown here is derived from an EMBL/GenBank/DDBJ whole genome shotgun (WGS) entry which is preliminary data.</text>
</comment>
<keyword evidence="2" id="KW-1185">Reference proteome</keyword>
<reference evidence="1" key="1">
    <citation type="submission" date="2023-03" db="EMBL/GenBank/DDBJ databases">
        <title>Massive genome expansion in bonnet fungi (Mycena s.s.) driven by repeated elements and novel gene families across ecological guilds.</title>
        <authorList>
            <consortium name="Lawrence Berkeley National Laboratory"/>
            <person name="Harder C.B."/>
            <person name="Miyauchi S."/>
            <person name="Viragh M."/>
            <person name="Kuo A."/>
            <person name="Thoen E."/>
            <person name="Andreopoulos B."/>
            <person name="Lu D."/>
            <person name="Skrede I."/>
            <person name="Drula E."/>
            <person name="Henrissat B."/>
            <person name="Morin E."/>
            <person name="Kohler A."/>
            <person name="Barry K."/>
            <person name="LaButti K."/>
            <person name="Morin E."/>
            <person name="Salamov A."/>
            <person name="Lipzen A."/>
            <person name="Mereny Z."/>
            <person name="Hegedus B."/>
            <person name="Baldrian P."/>
            <person name="Stursova M."/>
            <person name="Weitz H."/>
            <person name="Taylor A."/>
            <person name="Grigoriev I.V."/>
            <person name="Nagy L.G."/>
            <person name="Martin F."/>
            <person name="Kauserud H."/>
        </authorList>
    </citation>
    <scope>NUCLEOTIDE SEQUENCE</scope>
    <source>
        <strain evidence="1">CBHHK182m</strain>
    </source>
</reference>
<accession>A0AAD7NEM6</accession>
<dbReference type="SUPFAM" id="SSF52047">
    <property type="entry name" value="RNI-like"/>
    <property type="match status" value="1"/>
</dbReference>
<organism evidence="1 2">
    <name type="scientific">Mycena metata</name>
    <dbReference type="NCBI Taxonomy" id="1033252"/>
    <lineage>
        <taxon>Eukaryota</taxon>
        <taxon>Fungi</taxon>
        <taxon>Dikarya</taxon>
        <taxon>Basidiomycota</taxon>
        <taxon>Agaricomycotina</taxon>
        <taxon>Agaricomycetes</taxon>
        <taxon>Agaricomycetidae</taxon>
        <taxon>Agaricales</taxon>
        <taxon>Marasmiineae</taxon>
        <taxon>Mycenaceae</taxon>
        <taxon>Mycena</taxon>
    </lineage>
</organism>
<dbReference type="EMBL" id="JARKIB010000046">
    <property type="protein sequence ID" value="KAJ7756589.1"/>
    <property type="molecule type" value="Genomic_DNA"/>
</dbReference>
<proteinExistence type="predicted"/>
<sequence>MHLPLTPQRRSGPSGAKLEATLTSMSVILPLELQFLVLDQSSVDVLYFRDLCTVCRAWGAHAQKIIFRHVWVTLVTIRRLWLLLRYKPHLGTYIETVTVAGSLRSPFGHTSMQQLFRYLSDIMPNVRTLDILITKFGPELVPLQHSALRKITHLRLRSAAFAFRDTLLQFIALFPHLEGLEVSGDYVLHTTPPKFSPPPPKHLRYLACNAFCYDSVMKWLASGPTMVDNLYITAWGYNDSLLEEFLFKIGNRLQRLRLTDLGTQWAPLNEFTIPPCPSLKSLEIDLHRSTSSRNLLESGFLSILKQLSSSVLSTMYFDTHVTADHLQLPWDKVDVVLADFTGLQEVIFDLHGFVKVTETNENAFVPTYVEVCDGMRKAMVISEARGILKFWCAGRGTSTASHLCRYVFC</sequence>
<evidence type="ECO:0000313" key="2">
    <source>
        <dbReference type="Proteomes" id="UP001215598"/>
    </source>
</evidence>
<name>A0AAD7NEM6_9AGAR</name>
<dbReference type="AlphaFoldDB" id="A0AAD7NEM6"/>
<evidence type="ECO:0000313" key="1">
    <source>
        <dbReference type="EMBL" id="KAJ7756589.1"/>
    </source>
</evidence>